<evidence type="ECO:0000313" key="4">
    <source>
        <dbReference type="EMBL" id="TMO67869.1"/>
    </source>
</evidence>
<proteinExistence type="inferred from homology"/>
<dbReference type="InterPro" id="IPR051083">
    <property type="entry name" value="GrpII_Intron_Splice-Mob/Def"/>
</dbReference>
<feature type="domain" description="Reverse transcriptase" evidence="3">
    <location>
        <begin position="177"/>
        <end position="339"/>
    </location>
</feature>
<dbReference type="Gene3D" id="3.60.110.10">
    <property type="entry name" value="Carbon-nitrogen hydrolase"/>
    <property type="match status" value="1"/>
</dbReference>
<name>A0A5S3V7N3_9GAMM</name>
<dbReference type="RefSeq" id="WP_138592147.1">
    <property type="nucleotide sequence ID" value="NZ_PNBX01000048.1"/>
</dbReference>
<evidence type="ECO:0000313" key="5">
    <source>
        <dbReference type="Proteomes" id="UP000307217"/>
    </source>
</evidence>
<dbReference type="PANTHER" id="PTHR34047:SF8">
    <property type="entry name" value="PROTEIN YKFC"/>
    <property type="match status" value="1"/>
</dbReference>
<dbReference type="InterPro" id="IPR000477">
    <property type="entry name" value="RT_dom"/>
</dbReference>
<dbReference type="CDD" id="cd01646">
    <property type="entry name" value="RT_Bac_retron_I"/>
    <property type="match status" value="1"/>
</dbReference>
<dbReference type="Proteomes" id="UP000307217">
    <property type="component" value="Unassembled WGS sequence"/>
</dbReference>
<dbReference type="EMBL" id="PNBX01000048">
    <property type="protein sequence ID" value="TMO67869.1"/>
    <property type="molecule type" value="Genomic_DNA"/>
</dbReference>
<comment type="caution">
    <text evidence="4">The sequence shown here is derived from an EMBL/GenBank/DDBJ whole genome shotgun (WGS) entry which is preliminary data.</text>
</comment>
<dbReference type="AlphaFoldDB" id="A0A5S3V7N3"/>
<comment type="similarity">
    <text evidence="1">Belongs to the bacterial reverse transcriptase family.</text>
</comment>
<evidence type="ECO:0000259" key="3">
    <source>
        <dbReference type="Pfam" id="PF00078"/>
    </source>
</evidence>
<dbReference type="InterPro" id="IPR036526">
    <property type="entry name" value="C-N_Hydrolase_sf"/>
</dbReference>
<dbReference type="OrthoDB" id="9793236at2"/>
<dbReference type="PANTHER" id="PTHR34047">
    <property type="entry name" value="NUCLEAR INTRON MATURASE 1, MITOCHONDRIAL-RELATED"/>
    <property type="match status" value="1"/>
</dbReference>
<evidence type="ECO:0000256" key="2">
    <source>
        <dbReference type="SAM" id="MobiDB-lite"/>
    </source>
</evidence>
<protein>
    <recommendedName>
        <fullName evidence="3">Reverse transcriptase domain-containing protein</fullName>
    </recommendedName>
</protein>
<reference evidence="5" key="2">
    <citation type="submission" date="2019-06" db="EMBL/GenBank/DDBJ databases">
        <title>Co-occurence of chitin degradation, pigmentation and bioactivity in marine Pseudoalteromonas.</title>
        <authorList>
            <person name="Sonnenschein E.C."/>
            <person name="Bech P.K."/>
        </authorList>
    </citation>
    <scope>NUCLEOTIDE SEQUENCE [LARGE SCALE GENOMIC DNA]</scope>
    <source>
        <strain evidence="5">S3790</strain>
    </source>
</reference>
<dbReference type="SUPFAM" id="SSF56317">
    <property type="entry name" value="Carbon-nitrogen hydrolase"/>
    <property type="match status" value="1"/>
</dbReference>
<gene>
    <name evidence="4" type="ORF">CWC19_12330</name>
</gene>
<reference evidence="4 5" key="1">
    <citation type="submission" date="2018-01" db="EMBL/GenBank/DDBJ databases">
        <authorList>
            <person name="Paulsen S."/>
            <person name="Gram L.K."/>
        </authorList>
    </citation>
    <scope>NUCLEOTIDE SEQUENCE [LARGE SCALE GENOMIC DNA]</scope>
    <source>
        <strain evidence="4 5">S3790</strain>
    </source>
</reference>
<evidence type="ECO:0000256" key="1">
    <source>
        <dbReference type="ARBA" id="ARBA00034120"/>
    </source>
</evidence>
<sequence length="974" mass="111931">MLTPIKIESGYKYLKSYAYFENINLFLKVRVADFESRAVMDNKLFQQLSETIFSGELTNNAPLTELINKVDFKLIAKGFENDSSSNESNYVTNYKSAESYKVSKVNYFFDGPAELWLIDILWTLHVGPLFDNTLSKDCYGNRLKAKCFSLIEPSNSSDSKDVFTSYINQYNHWRNGAISTAKQVTEKGDDVAILAIDIKQYFYNIDLKFQKVTAEIESLIVDDKALELALFLTNLLEKIYKKYNDKIKPQLKYTHKECENNLGLPIGLTSSAILANWCLSDFDRKVSDIVRPAYYGRYVDDILFVFKRTRLQKSNVVTSFIEDYLSSVISIEDDKFGVTSEFGNLEVQKEKIQLHQYHSNHSTAGLDVIIEALQKQSSEYRLLPDGSSKTDLSSYANEFLYDGHERNLKNVLKASESEGGLSQFLSKQIALAQGSRQSHHRDLLIDITKLFKGQNILRFFRLWEKVYQFAIVLREYNIAAKFYQNLQIEISLINSASIQYRKKQQIFIETLRDHINQYNNISFSMVIAALDIKLPHQDFSSFVMTPWPSSNFVKPKADLDKIIDENRLRLLTQNIRSANLFKHYLSAWSLANYTDVEGDLTCQRTLLGVGDLKLNKTKVNYTPRYIHFDEWQTFDLFRSLNENSDLPSWIKESEANYFRETGNSISNFKVCEEPIQRDKVRTHHIVVGQNFNRSELKLGLANFVVPDIDIASALRADVPTNLSNKRQCSLNSMLNSAVRDDVDVLVFPEVSIPVEWLPNMVHFARINRIGLIFGLEHWVVGGIANNLIVEVLPFQSNGKYNSCVILPRLKNHYAPAEQKLLQSLRLHQPQVQEPSYHRVSWNGTSLSTYNCFELSNISHRVLFKSQLDLLVACVWNRDTNYYQHILESTVRDLHCYTVQSNTSQYGGSCVLQPSRTENKTLLYVKGGENSSVLSTKLNIKKLRQFHYQLSSTEADKGGFKPLPPGFDHDELNNR</sequence>
<organism evidence="4 5">
    <name type="scientific">Pseudoalteromonas aurantia</name>
    <dbReference type="NCBI Taxonomy" id="43654"/>
    <lineage>
        <taxon>Bacteria</taxon>
        <taxon>Pseudomonadati</taxon>
        <taxon>Pseudomonadota</taxon>
        <taxon>Gammaproteobacteria</taxon>
        <taxon>Alteromonadales</taxon>
        <taxon>Pseudoalteromonadaceae</taxon>
        <taxon>Pseudoalteromonas</taxon>
    </lineage>
</organism>
<dbReference type="Pfam" id="PF00078">
    <property type="entry name" value="RVT_1"/>
    <property type="match status" value="1"/>
</dbReference>
<accession>A0A5S3V7N3</accession>
<feature type="region of interest" description="Disordered" evidence="2">
    <location>
        <begin position="955"/>
        <end position="974"/>
    </location>
</feature>